<evidence type="ECO:0000313" key="7">
    <source>
        <dbReference type="RefSeq" id="XP_027200358.1"/>
    </source>
</evidence>
<dbReference type="InterPro" id="IPR006186">
    <property type="entry name" value="Ser/Thr-sp_prot-phosphatase"/>
</dbReference>
<dbReference type="Gene3D" id="3.60.21.10">
    <property type="match status" value="1"/>
</dbReference>
<evidence type="ECO:0000256" key="2">
    <source>
        <dbReference type="ARBA" id="ARBA00022840"/>
    </source>
</evidence>
<dbReference type="PANTHER" id="PTHR45673">
    <property type="entry name" value="SERINE/THREONINE-PROTEIN PHOSPHATASE 2B CATALYTIC SUBUNIT 1-RELATED"/>
    <property type="match status" value="1"/>
</dbReference>
<dbReference type="GO" id="GO:0097720">
    <property type="term" value="P:calcineurin-mediated signaling"/>
    <property type="evidence" value="ECO:0007669"/>
    <property type="project" value="InterPro"/>
</dbReference>
<sequence length="720" mass="81000">MLISAPTGSGKTNIAFFAMIREIQKHLDAAQSALVSSDFKIVYVSPLKALVAEQVATFRRRFDTIRDASGGGIAVRVCEMSGDSQLREFELAGVHVLVCTPEKFSNMLRFAEQRASMQLIKLLIIDEIHMLHQARGWVLEEIVTSLRLRAVDVRFVGLSATIPNCHDIADFLHLSPTLLTRANNPRKGLFVFDDSFRPIPLAKCIYALESGDSAEAQDALTFEFVVRQLKNQKSVLVFVQSRQGTVKVAQNLLRSFSQTGDLTAIFSSQRRGSALIQKLKQASKEAADPALASVVEFGFGFHHGGMSRADRDLVEALFRNYQICCLVCTSTLAWGVNLPASCVIVRGTTFYDSTKNVYAEMEEIDLLQITGRAGRPPFDQTGLDAAPDWELLLSRLSVEGRIERNIMVLLINQFTEAIAAEPNVLELEEPLIIVGDIHGQFYDFVKILELGGAPDPKCKYLFLGDYVDRGQFGIEVLAVLMALKIKYPDCVWLLRGNHESRQMTTFFNFRDECVKKYDAEVYNLFMEAFDCLPLCARVNRRLFTVHGGLSPGLTHIDQIKDIVRTKEPPRTGVFCDLLWSDPIDPQKHQSLSGKETFLPNDVRGCSYVYGFQAAKQFLEENSLLSIIRAHEAQLEGYKMYKEHPTTNFPTVITIFSAPNYCDIYDNKAAILRFQDNTVNIQQFLHTPHPYVLPNCMDMFEWSIPFLIVKLSDIFHTLASD</sequence>
<organism evidence="6 7">
    <name type="scientific">Dermatophagoides pteronyssinus</name>
    <name type="common">European house dust mite</name>
    <dbReference type="NCBI Taxonomy" id="6956"/>
    <lineage>
        <taxon>Eukaryota</taxon>
        <taxon>Metazoa</taxon>
        <taxon>Ecdysozoa</taxon>
        <taxon>Arthropoda</taxon>
        <taxon>Chelicerata</taxon>
        <taxon>Arachnida</taxon>
        <taxon>Acari</taxon>
        <taxon>Acariformes</taxon>
        <taxon>Sarcoptiformes</taxon>
        <taxon>Astigmata</taxon>
        <taxon>Psoroptidia</taxon>
        <taxon>Analgoidea</taxon>
        <taxon>Pyroglyphidae</taxon>
        <taxon>Dermatophagoidinae</taxon>
        <taxon>Dermatophagoides</taxon>
    </lineage>
</organism>
<gene>
    <name evidence="7" type="primary">LOC113794435</name>
</gene>
<dbReference type="FunFam" id="3.40.50.300:FF:003287">
    <property type="entry name" value="U5 small nuclear ribonucleoprotein 200 kDa helicase"/>
    <property type="match status" value="1"/>
</dbReference>
<dbReference type="GO" id="GO:0003676">
    <property type="term" value="F:nucleic acid binding"/>
    <property type="evidence" value="ECO:0007669"/>
    <property type="project" value="InterPro"/>
</dbReference>
<keyword evidence="3" id="KW-0378">Hydrolase</keyword>
<keyword evidence="1" id="KW-0547">Nucleotide-binding</keyword>
<comment type="similarity">
    <text evidence="3">Belongs to the PPP phosphatase family.</text>
</comment>
<dbReference type="KEGG" id="dpte:113794435"/>
<dbReference type="PROSITE" id="PS00125">
    <property type="entry name" value="SER_THR_PHOSPHATASE"/>
    <property type="match status" value="1"/>
</dbReference>
<dbReference type="Pfam" id="PF00271">
    <property type="entry name" value="Helicase_C"/>
    <property type="match status" value="1"/>
</dbReference>
<dbReference type="InterPro" id="IPR043360">
    <property type="entry name" value="PP2B"/>
</dbReference>
<dbReference type="Proteomes" id="UP000515146">
    <property type="component" value="Unplaced"/>
</dbReference>
<dbReference type="InterPro" id="IPR004843">
    <property type="entry name" value="Calcineurin-like_PHP"/>
</dbReference>
<dbReference type="InterPro" id="IPR027417">
    <property type="entry name" value="P-loop_NTPase"/>
</dbReference>
<dbReference type="InterPro" id="IPR014001">
    <property type="entry name" value="Helicase_ATP-bd"/>
</dbReference>
<accession>A0A6P6Y4E9</accession>
<comment type="catalytic activity">
    <reaction evidence="3">
        <text>O-phospho-L-threonyl-[protein] + H2O = L-threonyl-[protein] + phosphate</text>
        <dbReference type="Rhea" id="RHEA:47004"/>
        <dbReference type="Rhea" id="RHEA-COMP:11060"/>
        <dbReference type="Rhea" id="RHEA-COMP:11605"/>
        <dbReference type="ChEBI" id="CHEBI:15377"/>
        <dbReference type="ChEBI" id="CHEBI:30013"/>
        <dbReference type="ChEBI" id="CHEBI:43474"/>
        <dbReference type="ChEBI" id="CHEBI:61977"/>
        <dbReference type="EC" id="3.1.3.16"/>
    </reaction>
</comment>
<feature type="domain" description="Helicase ATP-binding" evidence="4">
    <location>
        <begin position="1"/>
        <end position="180"/>
    </location>
</feature>
<dbReference type="Pfam" id="PF00149">
    <property type="entry name" value="Metallophos"/>
    <property type="match status" value="1"/>
</dbReference>
<dbReference type="InParanoid" id="A0A6P6Y4E9"/>
<dbReference type="OrthoDB" id="6513543at2759"/>
<reference evidence="7" key="1">
    <citation type="submission" date="2025-08" db="UniProtKB">
        <authorList>
            <consortium name="RefSeq"/>
        </authorList>
    </citation>
    <scope>IDENTIFICATION</scope>
    <source>
        <strain evidence="7">Airmid</strain>
    </source>
</reference>
<dbReference type="SMART" id="SM00490">
    <property type="entry name" value="HELICc"/>
    <property type="match status" value="1"/>
</dbReference>
<evidence type="ECO:0000259" key="4">
    <source>
        <dbReference type="PROSITE" id="PS51192"/>
    </source>
</evidence>
<proteinExistence type="inferred from homology"/>
<dbReference type="GO" id="GO:0005524">
    <property type="term" value="F:ATP binding"/>
    <property type="evidence" value="ECO:0007669"/>
    <property type="project" value="UniProtKB-KW"/>
</dbReference>
<dbReference type="SMART" id="SM00156">
    <property type="entry name" value="PP2Ac"/>
    <property type="match status" value="1"/>
</dbReference>
<evidence type="ECO:0000256" key="3">
    <source>
        <dbReference type="RuleBase" id="RU004273"/>
    </source>
</evidence>
<dbReference type="AlphaFoldDB" id="A0A6P6Y4E9"/>
<keyword evidence="2" id="KW-0067">ATP-binding</keyword>
<dbReference type="Pfam" id="PF00270">
    <property type="entry name" value="DEAD"/>
    <property type="match status" value="1"/>
</dbReference>
<evidence type="ECO:0000313" key="6">
    <source>
        <dbReference type="Proteomes" id="UP000515146"/>
    </source>
</evidence>
<dbReference type="InterPro" id="IPR011545">
    <property type="entry name" value="DEAD/DEAH_box_helicase_dom"/>
</dbReference>
<dbReference type="InterPro" id="IPR029052">
    <property type="entry name" value="Metallo-depent_PP-like"/>
</dbReference>
<protein>
    <recommendedName>
        <fullName evidence="3">Serine/threonine-protein phosphatase</fullName>
        <ecNumber evidence="3">3.1.3.16</ecNumber>
    </recommendedName>
</protein>
<dbReference type="EC" id="3.1.3.16" evidence="3"/>
<dbReference type="PROSITE" id="PS51192">
    <property type="entry name" value="HELICASE_ATP_BIND_1"/>
    <property type="match status" value="1"/>
</dbReference>
<dbReference type="SUPFAM" id="SSF56300">
    <property type="entry name" value="Metallo-dependent phosphatases"/>
    <property type="match status" value="1"/>
</dbReference>
<evidence type="ECO:0000259" key="5">
    <source>
        <dbReference type="PROSITE" id="PS51194"/>
    </source>
</evidence>
<dbReference type="PRINTS" id="PR00114">
    <property type="entry name" value="STPHPHTASE"/>
</dbReference>
<dbReference type="RefSeq" id="XP_027200358.1">
    <property type="nucleotide sequence ID" value="XM_027344557.1"/>
</dbReference>
<dbReference type="GO" id="GO:0033192">
    <property type="term" value="F:calmodulin-dependent protein phosphatase activity"/>
    <property type="evidence" value="ECO:0007669"/>
    <property type="project" value="InterPro"/>
</dbReference>
<evidence type="ECO:0000256" key="1">
    <source>
        <dbReference type="ARBA" id="ARBA00022741"/>
    </source>
</evidence>
<dbReference type="SMART" id="SM00487">
    <property type="entry name" value="DEXDc"/>
    <property type="match status" value="1"/>
</dbReference>
<keyword evidence="6" id="KW-1185">Reference proteome</keyword>
<dbReference type="Gene3D" id="3.40.50.300">
    <property type="entry name" value="P-loop containing nucleotide triphosphate hydrolases"/>
    <property type="match status" value="2"/>
</dbReference>
<dbReference type="CDD" id="cd18795">
    <property type="entry name" value="SF2_C_Ski2"/>
    <property type="match status" value="1"/>
</dbReference>
<name>A0A6P6Y4E9_DERPT</name>
<dbReference type="InterPro" id="IPR001650">
    <property type="entry name" value="Helicase_C-like"/>
</dbReference>
<feature type="domain" description="Helicase C-terminal" evidence="5">
    <location>
        <begin position="261"/>
        <end position="431"/>
    </location>
</feature>
<dbReference type="SUPFAM" id="SSF52540">
    <property type="entry name" value="P-loop containing nucleoside triphosphate hydrolases"/>
    <property type="match status" value="1"/>
</dbReference>
<dbReference type="PROSITE" id="PS51194">
    <property type="entry name" value="HELICASE_CTER"/>
    <property type="match status" value="1"/>
</dbReference>